<dbReference type="VEuPathDB" id="FungiDB:PYU1_G014538"/>
<name>K3XBH0_GLOUD</name>
<evidence type="ECO:0000256" key="1">
    <source>
        <dbReference type="ARBA" id="ARBA00004613"/>
    </source>
</evidence>
<dbReference type="eggNOG" id="ENOG502T2Z4">
    <property type="taxonomic scope" value="Eukaryota"/>
</dbReference>
<dbReference type="EnsemblProtists" id="PYU1_T014569">
    <property type="protein sequence ID" value="PYU1_T014569"/>
    <property type="gene ID" value="PYU1_G014538"/>
</dbReference>
<dbReference type="InterPro" id="IPR002200">
    <property type="entry name" value="Elicitin"/>
</dbReference>
<accession>K3XBH0</accession>
<keyword evidence="7" id="KW-1133">Transmembrane helix</keyword>
<feature type="transmembrane region" description="Helical" evidence="7">
    <location>
        <begin position="308"/>
        <end position="325"/>
    </location>
</feature>
<dbReference type="GO" id="GO:0052040">
    <property type="term" value="P:symbiont-mediated perturbation of host programmed cell death"/>
    <property type="evidence" value="ECO:0007669"/>
    <property type="project" value="UniProtKB-KW"/>
</dbReference>
<keyword evidence="4" id="KW-0928">Hypersensitive response elicitation</keyword>
<feature type="region of interest" description="Disordered" evidence="6">
    <location>
        <begin position="253"/>
        <end position="273"/>
    </location>
</feature>
<keyword evidence="5" id="KW-1015">Disulfide bond</keyword>
<keyword evidence="9" id="KW-1185">Reference proteome</keyword>
<dbReference type="InterPro" id="IPR036470">
    <property type="entry name" value="Elicitin_sf"/>
</dbReference>
<reference evidence="9" key="1">
    <citation type="journal article" date="2010" name="Genome Biol.">
        <title>Genome sequence of the necrotrophic plant pathogen Pythium ultimum reveals original pathogenicity mechanisms and effector repertoire.</title>
        <authorList>
            <person name="Levesque C.A."/>
            <person name="Brouwer H."/>
            <person name="Cano L."/>
            <person name="Hamilton J.P."/>
            <person name="Holt C."/>
            <person name="Huitema E."/>
            <person name="Raffaele S."/>
            <person name="Robideau G.P."/>
            <person name="Thines M."/>
            <person name="Win J."/>
            <person name="Zerillo M.M."/>
            <person name="Beakes G.W."/>
            <person name="Boore J.L."/>
            <person name="Busam D."/>
            <person name="Dumas B."/>
            <person name="Ferriera S."/>
            <person name="Fuerstenberg S.I."/>
            <person name="Gachon C.M."/>
            <person name="Gaulin E."/>
            <person name="Govers F."/>
            <person name="Grenville-Briggs L."/>
            <person name="Horner N."/>
            <person name="Hostetler J."/>
            <person name="Jiang R.H."/>
            <person name="Johnson J."/>
            <person name="Krajaejun T."/>
            <person name="Lin H."/>
            <person name="Meijer H.J."/>
            <person name="Moore B."/>
            <person name="Morris P."/>
            <person name="Phuntmart V."/>
            <person name="Puiu D."/>
            <person name="Shetty J."/>
            <person name="Stajich J.E."/>
            <person name="Tripathy S."/>
            <person name="Wawra S."/>
            <person name="van West P."/>
            <person name="Whitty B.R."/>
            <person name="Coutinho P.M."/>
            <person name="Henrissat B."/>
            <person name="Martin F."/>
            <person name="Thomas P.D."/>
            <person name="Tyler B.M."/>
            <person name="De Vries R.P."/>
            <person name="Kamoun S."/>
            <person name="Yandell M."/>
            <person name="Tisserat N."/>
            <person name="Buell C.R."/>
        </authorList>
    </citation>
    <scope>NUCLEOTIDE SEQUENCE</scope>
    <source>
        <strain evidence="9">DAOM:BR144</strain>
    </source>
</reference>
<keyword evidence="7" id="KW-0472">Membrane</keyword>
<proteinExistence type="inferred from homology"/>
<dbReference type="EMBL" id="GL376574">
    <property type="status" value="NOT_ANNOTATED_CDS"/>
    <property type="molecule type" value="Genomic_DNA"/>
</dbReference>
<evidence type="ECO:0000256" key="3">
    <source>
        <dbReference type="ARBA" id="ARBA00022525"/>
    </source>
</evidence>
<evidence type="ECO:0000256" key="7">
    <source>
        <dbReference type="SAM" id="Phobius"/>
    </source>
</evidence>
<dbReference type="InParanoid" id="K3XBH0"/>
<evidence type="ECO:0000256" key="6">
    <source>
        <dbReference type="SAM" id="MobiDB-lite"/>
    </source>
</evidence>
<dbReference type="SUPFAM" id="SSF48647">
    <property type="entry name" value="Fungal elicitin"/>
    <property type="match status" value="1"/>
</dbReference>
<dbReference type="GO" id="GO:0005576">
    <property type="term" value="C:extracellular region"/>
    <property type="evidence" value="ECO:0007669"/>
    <property type="project" value="UniProtKB-SubCell"/>
</dbReference>
<evidence type="ECO:0000313" key="9">
    <source>
        <dbReference type="Proteomes" id="UP000019132"/>
    </source>
</evidence>
<dbReference type="AlphaFoldDB" id="K3XBH0"/>
<reference evidence="9" key="2">
    <citation type="submission" date="2010-04" db="EMBL/GenBank/DDBJ databases">
        <authorList>
            <person name="Buell R."/>
            <person name="Hamilton J."/>
            <person name="Hostetler J."/>
        </authorList>
    </citation>
    <scope>NUCLEOTIDE SEQUENCE [LARGE SCALE GENOMIC DNA]</scope>
    <source>
        <strain evidence="9">DAOM:BR144</strain>
    </source>
</reference>
<feature type="compositionally biased region" description="Low complexity" evidence="6">
    <location>
        <begin position="262"/>
        <end position="272"/>
    </location>
</feature>
<dbReference type="Pfam" id="PF00964">
    <property type="entry name" value="Elicitin"/>
    <property type="match status" value="1"/>
</dbReference>
<sequence>MQLSVEDAISASLRVNPVPSPRDSAAPAFVPASVLVAPATTTAPANLGTTAPPGVVSETEVAPANTLSPAPTTYRNVTSDMKLVINAVGQVMCPEEVRKNSFAIYKNNKAMFDTCTKESKYQLLPHEEGVPTPEQTTALVTVPACVDLFSGIILADFPECDINNFSIRSASESLFRIRKDVLAGRGAPSQLQFDEFYNLNRVMNLLAENASLIESVFSRHANRISLSEMTRMLNRIEVDPAVSISDNMTISVARSDRPAPSPSTDAAASGSTEDGVTVIYPSRTVLSEVANGTANTTKSAANDLRSSAWSFCMWLLVMILGVVLWS</sequence>
<evidence type="ECO:0000256" key="4">
    <source>
        <dbReference type="ARBA" id="ARBA00022978"/>
    </source>
</evidence>
<keyword evidence="3" id="KW-0964">Secreted</keyword>
<comment type="similarity">
    <text evidence="2">Belongs to the elicitin family.</text>
</comment>
<dbReference type="Gene3D" id="1.10.239.10">
    <property type="entry name" value="Elicitin domain"/>
    <property type="match status" value="1"/>
</dbReference>
<evidence type="ECO:0000313" key="8">
    <source>
        <dbReference type="EnsemblProtists" id="PYU1_T014569"/>
    </source>
</evidence>
<dbReference type="Proteomes" id="UP000019132">
    <property type="component" value="Unassembled WGS sequence"/>
</dbReference>
<comment type="subcellular location">
    <subcellularLocation>
        <location evidence="1">Secreted</location>
    </subcellularLocation>
</comment>
<evidence type="ECO:0000256" key="2">
    <source>
        <dbReference type="ARBA" id="ARBA00009544"/>
    </source>
</evidence>
<evidence type="ECO:0008006" key="10">
    <source>
        <dbReference type="Google" id="ProtNLM"/>
    </source>
</evidence>
<reference evidence="8" key="3">
    <citation type="submission" date="2015-02" db="UniProtKB">
        <authorList>
            <consortium name="EnsemblProtists"/>
        </authorList>
    </citation>
    <scope>IDENTIFICATION</scope>
    <source>
        <strain evidence="8">DAOM BR144</strain>
    </source>
</reference>
<protein>
    <recommendedName>
        <fullName evidence="10">Elicitin</fullName>
    </recommendedName>
</protein>
<evidence type="ECO:0000256" key="5">
    <source>
        <dbReference type="ARBA" id="ARBA00023157"/>
    </source>
</evidence>
<dbReference type="HOGENOM" id="CLU_853866_0_0_1"/>
<keyword evidence="7" id="KW-0812">Transmembrane</keyword>
<organism evidence="8 9">
    <name type="scientific">Globisporangium ultimum (strain ATCC 200006 / CBS 805.95 / DAOM BR144)</name>
    <name type="common">Pythium ultimum</name>
    <dbReference type="NCBI Taxonomy" id="431595"/>
    <lineage>
        <taxon>Eukaryota</taxon>
        <taxon>Sar</taxon>
        <taxon>Stramenopiles</taxon>
        <taxon>Oomycota</taxon>
        <taxon>Peronosporomycetes</taxon>
        <taxon>Pythiales</taxon>
        <taxon>Pythiaceae</taxon>
        <taxon>Globisporangium</taxon>
    </lineage>
</organism>